<feature type="non-terminal residue" evidence="1">
    <location>
        <position position="1"/>
    </location>
</feature>
<protein>
    <recommendedName>
        <fullName evidence="2">DinB-like domain-containing protein</fullName>
    </recommendedName>
</protein>
<sequence>NEFPHNINEIIFEGKETMNVEATWEYLQSVHETFISYLESLPESIFDPESHTGSWLGDTVPQHYIGHRQDIEAFSETLLTRFRDHWRPYR</sequence>
<reference evidence="1" key="1">
    <citation type="submission" date="2018-05" db="EMBL/GenBank/DDBJ databases">
        <authorList>
            <person name="Lanie J.A."/>
            <person name="Ng W.-L."/>
            <person name="Kazmierczak K.M."/>
            <person name="Andrzejewski T.M."/>
            <person name="Davidsen T.M."/>
            <person name="Wayne K.J."/>
            <person name="Tettelin H."/>
            <person name="Glass J.I."/>
            <person name="Rusch D."/>
            <person name="Podicherti R."/>
            <person name="Tsui H.-C.T."/>
            <person name="Winkler M.E."/>
        </authorList>
    </citation>
    <scope>NUCLEOTIDE SEQUENCE</scope>
</reference>
<accession>A0A382EQC5</accession>
<evidence type="ECO:0008006" key="2">
    <source>
        <dbReference type="Google" id="ProtNLM"/>
    </source>
</evidence>
<gene>
    <name evidence="1" type="ORF">METZ01_LOCUS205850</name>
</gene>
<dbReference type="EMBL" id="UINC01045799">
    <property type="protein sequence ID" value="SVB52996.1"/>
    <property type="molecule type" value="Genomic_DNA"/>
</dbReference>
<name>A0A382EQC5_9ZZZZ</name>
<organism evidence="1">
    <name type="scientific">marine metagenome</name>
    <dbReference type="NCBI Taxonomy" id="408172"/>
    <lineage>
        <taxon>unclassified sequences</taxon>
        <taxon>metagenomes</taxon>
        <taxon>ecological metagenomes</taxon>
    </lineage>
</organism>
<proteinExistence type="predicted"/>
<evidence type="ECO:0000313" key="1">
    <source>
        <dbReference type="EMBL" id="SVB52996.1"/>
    </source>
</evidence>
<dbReference type="AlphaFoldDB" id="A0A382EQC5"/>